<gene>
    <name evidence="8" type="ORF">SOCE836_088510</name>
</gene>
<dbReference type="EC" id="2.7.11.1" evidence="8"/>
<evidence type="ECO:0000313" key="9">
    <source>
        <dbReference type="Proteomes" id="UP000295497"/>
    </source>
</evidence>
<dbReference type="InterPro" id="IPR011009">
    <property type="entry name" value="Kinase-like_dom_sf"/>
</dbReference>
<dbReference type="RefSeq" id="WP_129579416.1">
    <property type="nucleotide sequence ID" value="NZ_CP012672.1"/>
</dbReference>
<dbReference type="Pfam" id="PF13191">
    <property type="entry name" value="AAA_16"/>
    <property type="match status" value="1"/>
</dbReference>
<dbReference type="PROSITE" id="PS00108">
    <property type="entry name" value="PROTEIN_KINASE_ST"/>
    <property type="match status" value="1"/>
</dbReference>
<dbReference type="InterPro" id="IPR011990">
    <property type="entry name" value="TPR-like_helical_dom_sf"/>
</dbReference>
<feature type="binding site" evidence="5">
    <location>
        <position position="72"/>
    </location>
    <ligand>
        <name>ATP</name>
        <dbReference type="ChEBI" id="CHEBI:30616"/>
    </ligand>
</feature>
<dbReference type="CDD" id="cd14014">
    <property type="entry name" value="STKc_PknB_like"/>
    <property type="match status" value="1"/>
</dbReference>
<protein>
    <submittedName>
        <fullName evidence="8">Protein kinase</fullName>
        <ecNumber evidence="8">2.7.11.1</ecNumber>
    </submittedName>
</protein>
<dbReference type="EMBL" id="CP012672">
    <property type="protein sequence ID" value="AUX36643.1"/>
    <property type="molecule type" value="Genomic_DNA"/>
</dbReference>
<evidence type="ECO:0000256" key="2">
    <source>
        <dbReference type="ARBA" id="ARBA00022741"/>
    </source>
</evidence>
<dbReference type="SMART" id="SM00220">
    <property type="entry name" value="S_TKc"/>
    <property type="match status" value="1"/>
</dbReference>
<dbReference type="InterPro" id="IPR000719">
    <property type="entry name" value="Prot_kinase_dom"/>
</dbReference>
<feature type="region of interest" description="Disordered" evidence="6">
    <location>
        <begin position="15"/>
        <end position="37"/>
    </location>
</feature>
<dbReference type="InterPro" id="IPR019734">
    <property type="entry name" value="TPR_rpt"/>
</dbReference>
<dbReference type="InterPro" id="IPR008271">
    <property type="entry name" value="Ser/Thr_kinase_AS"/>
</dbReference>
<dbReference type="PROSITE" id="PS50011">
    <property type="entry name" value="PROTEIN_KINASE_DOM"/>
    <property type="match status" value="1"/>
</dbReference>
<dbReference type="SUPFAM" id="SSF48452">
    <property type="entry name" value="TPR-like"/>
    <property type="match status" value="2"/>
</dbReference>
<keyword evidence="3 8" id="KW-0418">Kinase</keyword>
<evidence type="ECO:0000313" key="8">
    <source>
        <dbReference type="EMBL" id="AUX36643.1"/>
    </source>
</evidence>
<dbReference type="SMART" id="SM00028">
    <property type="entry name" value="TPR"/>
    <property type="match status" value="5"/>
</dbReference>
<dbReference type="InterPro" id="IPR027417">
    <property type="entry name" value="P-loop_NTPase"/>
</dbReference>
<dbReference type="SUPFAM" id="SSF56112">
    <property type="entry name" value="Protein kinase-like (PK-like)"/>
    <property type="match status" value="1"/>
</dbReference>
<organism evidence="8 9">
    <name type="scientific">Sorangium cellulosum</name>
    <name type="common">Polyangium cellulosum</name>
    <dbReference type="NCBI Taxonomy" id="56"/>
    <lineage>
        <taxon>Bacteria</taxon>
        <taxon>Pseudomonadati</taxon>
        <taxon>Myxococcota</taxon>
        <taxon>Polyangia</taxon>
        <taxon>Polyangiales</taxon>
        <taxon>Polyangiaceae</taxon>
        <taxon>Sorangium</taxon>
    </lineage>
</organism>
<dbReference type="GO" id="GO:0005524">
    <property type="term" value="F:ATP binding"/>
    <property type="evidence" value="ECO:0007669"/>
    <property type="project" value="UniProtKB-UniRule"/>
</dbReference>
<dbReference type="Gene3D" id="3.30.200.20">
    <property type="entry name" value="Phosphorylase Kinase, domain 1"/>
    <property type="match status" value="1"/>
</dbReference>
<evidence type="ECO:0000256" key="3">
    <source>
        <dbReference type="ARBA" id="ARBA00022777"/>
    </source>
</evidence>
<feature type="domain" description="Protein kinase" evidence="7">
    <location>
        <begin position="43"/>
        <end position="302"/>
    </location>
</feature>
<keyword evidence="1 8" id="KW-0808">Transferase</keyword>
<dbReference type="PROSITE" id="PS00107">
    <property type="entry name" value="PROTEIN_KINASE_ATP"/>
    <property type="match status" value="1"/>
</dbReference>
<evidence type="ECO:0000256" key="1">
    <source>
        <dbReference type="ARBA" id="ARBA00022679"/>
    </source>
</evidence>
<dbReference type="Gene3D" id="1.25.40.10">
    <property type="entry name" value="Tetratricopeptide repeat domain"/>
    <property type="match status" value="1"/>
</dbReference>
<accession>A0A4P2R3T2</accession>
<keyword evidence="4 5" id="KW-0067">ATP-binding</keyword>
<sequence>MPRCQVCHRRISGTKPCPRDAWLPPPGGPLDAAQEPAPSLPGVTPLGRIGAGGFATVWEAARDEGGEPVALKVGRWASPMMVERFRRDAEALEQVGPPHVPRVVAHGALRDGRPFIAMELIRGRTLADVLAELEGPPGAESVVALGAAILESLAAAHAKGVIHRDLKPENLLLAEGGQRLALLDFGLTKHARAPEDEGLTPRGTVIGTPEYMAPEQIRGDPIQDERTDIYAFGVILYELLTLRTPFTGDRGEIEHGHLALRPHRPHEFAAVPDALERLVLACLAKEPERRPPDVAALRRALEQACPGGAQPAPNAQPARGALLTEGRQPAVVLVVEARGAAAFVMSAVAARKGFVARQRGGRLVCVFSGLDADDPVSAAIAVAREVEERRAGRAAAHIAGLIVRRKEQGPPAVYGAPVEQPDAWMPRGDWSGVVLTADLVRALPEGELRGVSRDAALSPAPSAAFYRLAQRSHPPPGSASAAPLVGRDDIVGALAVSMEASLSGGCPGLFTLIGEGGLGKSRLLDEAAALVRRMQEGAQLIALRAAQPLAGERVSGQLLARVLDVDAAAPPEEVRARCAERLGEALAEEAWTAVAAALGWAPPDAADASPWSLRQSTMRAIAEGLRRRVREAPVAVLLDDAHWADDAALDALELATLDAPGCPLWVLVAAHPRFEDMRRSWGARAERHDRAALGRLSEQDAMRLAAELLLPAEYPPEAALRQLASWSGYNPSTLTELVRALKRTGAVQRRPTGAFYVATAALDQLPPLPVWQWLAARRLDALSPELAACVRLCSALGPDFTREEVEAIQDAIEQAGGASTPMDAGVGLGALAALGLLARGERGIYAFESATFRDAVYDALAPLQRQTIHAHAFAFWRARVDPRAPDLRGLGHLSRHAAACGERATAASAHLALGDRAAATHGDVEADQRYTAALALLPEDDARGRARALAGRGKARYCLHRIPEALADLALARELARGLGDDRLTAELLLEEATALDHATDYAASARRASEARAIVERLGDVRLDNRLRMALGRSCWRQQRVAEAIELLGRASAGAAAEGDQETRVISLLLLSMALVIAGRLADAEARFCEVIALSKERKDQLHLCSAYANRAYLWAALSAPERGLQDLSRAVELAREIGNPGPEHVATHNLAELLHWCGREDEALALARRSRVLDERFGERDAPDDALLIARIQAARGDFVEAARLVAWVAERCSPDASAPALFALFRTLKLVLAAEGLELPAGAEEPGDSWEALTDFAERTLPVEELLEVLYFRARVAASAARHREAEAALERARPVLAGCRMWQPRFEAVAALLPAPAEPSEGDAPPGALARGE</sequence>
<dbReference type="InterPro" id="IPR041664">
    <property type="entry name" value="AAA_16"/>
</dbReference>
<dbReference type="GO" id="GO:0004674">
    <property type="term" value="F:protein serine/threonine kinase activity"/>
    <property type="evidence" value="ECO:0007669"/>
    <property type="project" value="UniProtKB-EC"/>
</dbReference>
<evidence type="ECO:0000256" key="4">
    <source>
        <dbReference type="ARBA" id="ARBA00022840"/>
    </source>
</evidence>
<proteinExistence type="predicted"/>
<keyword evidence="2 5" id="KW-0547">Nucleotide-binding</keyword>
<dbReference type="Pfam" id="PF00069">
    <property type="entry name" value="Pkinase"/>
    <property type="match status" value="1"/>
</dbReference>
<dbReference type="InterPro" id="IPR017441">
    <property type="entry name" value="Protein_kinase_ATP_BS"/>
</dbReference>
<evidence type="ECO:0000259" key="7">
    <source>
        <dbReference type="PROSITE" id="PS50011"/>
    </source>
</evidence>
<reference evidence="8 9" key="1">
    <citation type="submission" date="2015-09" db="EMBL/GenBank/DDBJ databases">
        <title>Sorangium comparison.</title>
        <authorList>
            <person name="Zaburannyi N."/>
            <person name="Bunk B."/>
            <person name="Overmann J."/>
            <person name="Mueller R."/>
        </authorList>
    </citation>
    <scope>NUCLEOTIDE SEQUENCE [LARGE SCALE GENOMIC DNA]</scope>
    <source>
        <strain evidence="8 9">So ce836</strain>
    </source>
</reference>
<dbReference type="PANTHER" id="PTHR43289:SF6">
    <property type="entry name" value="SERINE_THREONINE-PROTEIN KINASE NEKL-3"/>
    <property type="match status" value="1"/>
</dbReference>
<dbReference type="SUPFAM" id="SSF52540">
    <property type="entry name" value="P-loop containing nucleoside triphosphate hydrolases"/>
    <property type="match status" value="1"/>
</dbReference>
<evidence type="ECO:0000256" key="5">
    <source>
        <dbReference type="PROSITE-ProRule" id="PRU10141"/>
    </source>
</evidence>
<name>A0A4P2R3T2_SORCE</name>
<dbReference type="Proteomes" id="UP000295497">
    <property type="component" value="Chromosome"/>
</dbReference>
<dbReference type="Gene3D" id="1.10.510.10">
    <property type="entry name" value="Transferase(Phosphotransferase) domain 1"/>
    <property type="match status" value="1"/>
</dbReference>
<dbReference type="PANTHER" id="PTHR43289">
    <property type="entry name" value="MITOGEN-ACTIVATED PROTEIN KINASE KINASE KINASE 20-RELATED"/>
    <property type="match status" value="1"/>
</dbReference>
<evidence type="ECO:0000256" key="6">
    <source>
        <dbReference type="SAM" id="MobiDB-lite"/>
    </source>
</evidence>